<accession>A0A183J1G1</accession>
<evidence type="ECO:0000313" key="5">
    <source>
        <dbReference type="WBParaSite" id="SBAD_0001005801-mRNA-1"/>
    </source>
</evidence>
<keyword evidence="2" id="KW-1133">Transmembrane helix</keyword>
<keyword evidence="2" id="KW-0812">Transmembrane</keyword>
<sequence>MDKKGQSKKEKTAVHVFEGQWPAERDTTRKYNGGNNSNGRWTDGRTDERKDESHNGFVAAVPLALFVVVASMTSDVFSSSGLIHLLDTSFCPPTAPTMMTVPASQPASPSACLSASQLSSSSVVSIYTPSFASPRLVLPRLDSPRLASPRLASHRFSSSCLNSSSIHSYQLDHMSLCGFGAPFFNIDSDLQFLQGKSNNLNKLSPVPVFFFIVVL</sequence>
<evidence type="ECO:0000256" key="2">
    <source>
        <dbReference type="SAM" id="Phobius"/>
    </source>
</evidence>
<evidence type="ECO:0000256" key="1">
    <source>
        <dbReference type="SAM" id="MobiDB-lite"/>
    </source>
</evidence>
<dbReference type="Proteomes" id="UP000270296">
    <property type="component" value="Unassembled WGS sequence"/>
</dbReference>
<dbReference type="WBParaSite" id="SBAD_0001005801-mRNA-1">
    <property type="protein sequence ID" value="SBAD_0001005801-mRNA-1"/>
    <property type="gene ID" value="SBAD_0001005801"/>
</dbReference>
<keyword evidence="4" id="KW-1185">Reference proteome</keyword>
<organism evidence="5">
    <name type="scientific">Soboliphyme baturini</name>
    <dbReference type="NCBI Taxonomy" id="241478"/>
    <lineage>
        <taxon>Eukaryota</taxon>
        <taxon>Metazoa</taxon>
        <taxon>Ecdysozoa</taxon>
        <taxon>Nematoda</taxon>
        <taxon>Enoplea</taxon>
        <taxon>Dorylaimia</taxon>
        <taxon>Dioctophymatida</taxon>
        <taxon>Dioctophymatoidea</taxon>
        <taxon>Soboliphymatidae</taxon>
        <taxon>Soboliphyme</taxon>
    </lineage>
</organism>
<proteinExistence type="predicted"/>
<dbReference type="AlphaFoldDB" id="A0A183J1G1"/>
<dbReference type="EMBL" id="UZAM01013061">
    <property type="protein sequence ID" value="VDP25190.1"/>
    <property type="molecule type" value="Genomic_DNA"/>
</dbReference>
<keyword evidence="2" id="KW-0472">Membrane</keyword>
<evidence type="ECO:0000313" key="3">
    <source>
        <dbReference type="EMBL" id="VDP25190.1"/>
    </source>
</evidence>
<evidence type="ECO:0000313" key="4">
    <source>
        <dbReference type="Proteomes" id="UP000270296"/>
    </source>
</evidence>
<feature type="transmembrane region" description="Helical" evidence="2">
    <location>
        <begin position="55"/>
        <end position="73"/>
    </location>
</feature>
<feature type="compositionally biased region" description="Basic and acidic residues" evidence="1">
    <location>
        <begin position="1"/>
        <end position="13"/>
    </location>
</feature>
<protein>
    <submittedName>
        <fullName evidence="5">Transmembrane protein</fullName>
    </submittedName>
</protein>
<gene>
    <name evidence="3" type="ORF">SBAD_LOCUS9709</name>
</gene>
<reference evidence="3 4" key="2">
    <citation type="submission" date="2018-11" db="EMBL/GenBank/DDBJ databases">
        <authorList>
            <consortium name="Pathogen Informatics"/>
        </authorList>
    </citation>
    <scope>NUCLEOTIDE SEQUENCE [LARGE SCALE GENOMIC DNA]</scope>
</reference>
<feature type="region of interest" description="Disordered" evidence="1">
    <location>
        <begin position="1"/>
        <end position="50"/>
    </location>
</feature>
<reference evidence="5" key="1">
    <citation type="submission" date="2016-06" db="UniProtKB">
        <authorList>
            <consortium name="WormBaseParasite"/>
        </authorList>
    </citation>
    <scope>IDENTIFICATION</scope>
</reference>
<name>A0A183J1G1_9BILA</name>